<feature type="binding site" evidence="2">
    <location>
        <position position="358"/>
    </location>
    <ligand>
        <name>L-tryptophan</name>
        <dbReference type="ChEBI" id="CHEBI:57912"/>
    </ligand>
</feature>
<dbReference type="Proteomes" id="UP000011864">
    <property type="component" value="Chromosome"/>
</dbReference>
<dbReference type="AlphaFoldDB" id="K7AAX8"/>
<dbReference type="HOGENOM" id="CLU_022247_0_0_6"/>
<dbReference type="PANTHER" id="PTHR43747:SF4">
    <property type="entry name" value="FLAVIN-DEPENDENT TRYPTOPHAN HALOGENASE"/>
    <property type="match status" value="1"/>
</dbReference>
<dbReference type="InterPro" id="IPR050816">
    <property type="entry name" value="Flavin-dep_Halogenase_NPB"/>
</dbReference>
<dbReference type="OrthoDB" id="7178350at2"/>
<dbReference type="PIRSF" id="PIRSF011396">
    <property type="entry name" value="Trp_halogenase"/>
    <property type="match status" value="1"/>
</dbReference>
<dbReference type="InterPro" id="IPR006905">
    <property type="entry name" value="Flavin_halogenase"/>
</dbReference>
<dbReference type="PANTHER" id="PTHR43747">
    <property type="entry name" value="FAD-BINDING PROTEIN"/>
    <property type="match status" value="1"/>
</dbReference>
<name>K7AAX8_9ALTE</name>
<evidence type="ECO:0000313" key="3">
    <source>
        <dbReference type="EMBL" id="AGH42301.1"/>
    </source>
</evidence>
<dbReference type="eggNOG" id="COG0644">
    <property type="taxonomic scope" value="Bacteria"/>
</dbReference>
<dbReference type="InterPro" id="IPR033856">
    <property type="entry name" value="Trp_halogen"/>
</dbReference>
<evidence type="ECO:0000256" key="2">
    <source>
        <dbReference type="PIRSR" id="PIRSR011396-2"/>
    </source>
</evidence>
<keyword evidence="2" id="KW-0274">FAD</keyword>
<organism evidence="3 4">
    <name type="scientific">Paraglaciecola psychrophila 170</name>
    <dbReference type="NCBI Taxonomy" id="1129794"/>
    <lineage>
        <taxon>Bacteria</taxon>
        <taxon>Pseudomonadati</taxon>
        <taxon>Pseudomonadota</taxon>
        <taxon>Gammaproteobacteria</taxon>
        <taxon>Alteromonadales</taxon>
        <taxon>Alteromonadaceae</taxon>
        <taxon>Paraglaciecola</taxon>
    </lineage>
</organism>
<sequence length="519" mass="58044">MKTRVVIVGGGTAGWLTAGIIAAKHCLEKSTGKSTENTLTQETEVILVESPDVKNLGVGEGTWPTMRDSLRQIGISERTFLSCCDASFKQASKFVGWSDGENEHYYHPFTAPVGYGAVSIAEHWSATPKDIDFESWVCAQGTICKQNLAPKTPQMPEYAFALNYGYHLNAGKFVKMLHQHCVEKLGVQYIQGHVEHVLPAENGDIASIALVGGEHVEGDLFIDCSGFAAILIGKHYEIPFTSKQNILFNDTALALQVDHASDEVPIASCTVATAQKNGWIWDISLQNRRGIGHVFSSDFTDVEQAEQALLKYVHNDPFLAAQKLSPRKIKFTPGHRETFWHKNCVAIGVSAGFVEPLEATALVLIEKSAEWISQQLPRERSAMTVLAKRFNLLTLQRWQEIIDFLKLHYVLTNRTDSEYWRAHQQPDSIPESLQDTMTLWRTQAPGLYETNQRFELFSSASKQYVLYGMGYHTAREQGDLGRQEASMVKRLRNETLHTTEKLLSVLPSNRQFLSGLKKG</sequence>
<feature type="active site" evidence="1">
    <location>
        <position position="89"/>
    </location>
</feature>
<dbReference type="GO" id="GO:0000166">
    <property type="term" value="F:nucleotide binding"/>
    <property type="evidence" value="ECO:0007669"/>
    <property type="project" value="UniProtKB-KW"/>
</dbReference>
<dbReference type="SUPFAM" id="SSF51905">
    <property type="entry name" value="FAD/NAD(P)-binding domain"/>
    <property type="match status" value="1"/>
</dbReference>
<evidence type="ECO:0000313" key="4">
    <source>
        <dbReference type="Proteomes" id="UP000011864"/>
    </source>
</evidence>
<protein>
    <recommendedName>
        <fullName evidence="5">Tryptophan halogenase</fullName>
    </recommendedName>
</protein>
<reference evidence="3 4" key="1">
    <citation type="journal article" date="2013" name="Genome Announc.">
        <title>Complete Genome Sequence of Glaciecola psychrophila Strain 170T.</title>
        <authorList>
            <person name="Yin J."/>
            <person name="Chen J."/>
            <person name="Liu G."/>
            <person name="Yu Y."/>
            <person name="Song L."/>
            <person name="Wang X."/>
            <person name="Qu X."/>
        </authorList>
    </citation>
    <scope>NUCLEOTIDE SEQUENCE [LARGE SCALE GENOMIC DNA]</scope>
    <source>
        <strain evidence="3 4">170</strain>
    </source>
</reference>
<dbReference type="InterPro" id="IPR036188">
    <property type="entry name" value="FAD/NAD-bd_sf"/>
</dbReference>
<dbReference type="STRING" id="1129794.C427_0191"/>
<dbReference type="Gene3D" id="3.50.50.60">
    <property type="entry name" value="FAD/NAD(P)-binding domain"/>
    <property type="match status" value="1"/>
</dbReference>
<dbReference type="GO" id="GO:0004497">
    <property type="term" value="F:monooxygenase activity"/>
    <property type="evidence" value="ECO:0007669"/>
    <property type="project" value="InterPro"/>
</dbReference>
<proteinExistence type="predicted"/>
<feature type="binding site" evidence="2">
    <location>
        <position position="194"/>
    </location>
    <ligand>
        <name>FAD</name>
        <dbReference type="ChEBI" id="CHEBI:57692"/>
    </ligand>
</feature>
<gene>
    <name evidence="3" type="ORF">C427_0191</name>
</gene>
<keyword evidence="2" id="KW-0547">Nucleotide-binding</keyword>
<dbReference type="PATRIC" id="fig|1129794.4.peg.185"/>
<feature type="binding site" evidence="2">
    <location>
        <position position="89"/>
    </location>
    <ligand>
        <name>7-chloro-L-tryptophan</name>
        <dbReference type="ChEBI" id="CHEBI:58713"/>
    </ligand>
</feature>
<keyword evidence="2" id="KW-0285">Flavoprotein</keyword>
<dbReference type="RefSeq" id="WP_007638158.1">
    <property type="nucleotide sequence ID" value="NC_020514.1"/>
</dbReference>
<accession>K7AAX8</accession>
<feature type="binding site" evidence="2">
    <location>
        <begin position="10"/>
        <end position="13"/>
    </location>
    <ligand>
        <name>FAD</name>
        <dbReference type="ChEBI" id="CHEBI:57692"/>
    </ligand>
</feature>
<evidence type="ECO:0008006" key="5">
    <source>
        <dbReference type="Google" id="ProtNLM"/>
    </source>
</evidence>
<keyword evidence="4" id="KW-1185">Reference proteome</keyword>
<dbReference type="KEGG" id="gps:C427_0191"/>
<dbReference type="Pfam" id="PF04820">
    <property type="entry name" value="Trp_halogenase"/>
    <property type="match status" value="1"/>
</dbReference>
<dbReference type="EMBL" id="CP003837">
    <property type="protein sequence ID" value="AGH42301.1"/>
    <property type="molecule type" value="Genomic_DNA"/>
</dbReference>
<evidence type="ECO:0000256" key="1">
    <source>
        <dbReference type="PIRSR" id="PIRSR011396-1"/>
    </source>
</evidence>